<dbReference type="Pfam" id="PF13643">
    <property type="entry name" value="DUF4145"/>
    <property type="match status" value="1"/>
</dbReference>
<reference evidence="2" key="2">
    <citation type="submission" date="2013-09" db="EMBL/GenBank/DDBJ databases">
        <title>Draft genome sequence of Streptococcus infantarius subsp. infantarius ATCC BAA-102.</title>
        <authorList>
            <person name="Sudarsanam P."/>
            <person name="Ley R."/>
            <person name="Guruge J."/>
            <person name="Turnbaugh P.J."/>
            <person name="Mahowald M."/>
            <person name="Liep D."/>
            <person name="Gordon J."/>
        </authorList>
    </citation>
    <scope>NUCLEOTIDE SEQUENCE</scope>
    <source>
        <strain evidence="2">ATCC BAA-102</strain>
    </source>
</reference>
<dbReference type="EMBL" id="ABJK02000021">
    <property type="protein sequence ID" value="EDT47218.1"/>
    <property type="molecule type" value="Genomic_DNA"/>
</dbReference>
<reference evidence="2" key="1">
    <citation type="submission" date="2008-03" db="EMBL/GenBank/DDBJ databases">
        <authorList>
            <person name="Fulton L."/>
            <person name="Clifton S."/>
            <person name="Fulton B."/>
            <person name="Xu J."/>
            <person name="Minx P."/>
            <person name="Pepin K.H."/>
            <person name="Johnson M."/>
            <person name="Thiruvilangam P."/>
            <person name="Bhonagiri V."/>
            <person name="Nash W.E."/>
            <person name="Mardis E.R."/>
            <person name="Wilson R.K."/>
        </authorList>
    </citation>
    <scope>NUCLEOTIDE SEQUENCE [LARGE SCALE GENOMIC DNA]</scope>
    <source>
        <strain evidence="2">ATCC BAA-102</strain>
    </source>
</reference>
<evidence type="ECO:0000259" key="1">
    <source>
        <dbReference type="Pfam" id="PF13643"/>
    </source>
</evidence>
<accession>A0ABM9XDI4</accession>
<evidence type="ECO:0000313" key="2">
    <source>
        <dbReference type="EMBL" id="EDT47218.1"/>
    </source>
</evidence>
<sequence length="244" mass="27734">MEIKMIGEKSMTYFDHSEINLYNTIEQSKAFTCPNCGGFASHEWRAISVFFNPFRNIETPFMIIAKCQACQEYSIWLTDNKTIHENEAISVLENSEKLLYPIKILGVPSPNQDMPDNVKEIYIEASEILDKSPRSSAALSRLAIEKLVDHLKAEGKDLNNKIGYLVRQGMPIEIQQMLDSVRVVGNNAVHPGQIDLKDNKELAASLLTFVNLIVDNRISQPKKIKSVYDSLPESYRKAIDRRDN</sequence>
<name>A0ABM9XDI4_9STRE</name>
<evidence type="ECO:0000313" key="3">
    <source>
        <dbReference type="Proteomes" id="UP000005602"/>
    </source>
</evidence>
<dbReference type="InterPro" id="IPR025285">
    <property type="entry name" value="DUF4145"/>
</dbReference>
<organism evidence="2 3">
    <name type="scientific">Streptococcus infantarius subsp. infantarius ATCC BAA-102</name>
    <dbReference type="NCBI Taxonomy" id="471872"/>
    <lineage>
        <taxon>Bacteria</taxon>
        <taxon>Bacillati</taxon>
        <taxon>Bacillota</taxon>
        <taxon>Bacilli</taxon>
        <taxon>Lactobacillales</taxon>
        <taxon>Streptococcaceae</taxon>
        <taxon>Streptococcus</taxon>
    </lineage>
</organism>
<feature type="domain" description="DUF4145" evidence="1">
    <location>
        <begin position="124"/>
        <end position="202"/>
    </location>
</feature>
<dbReference type="Proteomes" id="UP000005602">
    <property type="component" value="Unassembled WGS sequence"/>
</dbReference>
<protein>
    <recommendedName>
        <fullName evidence="1">DUF4145 domain-containing protein</fullName>
    </recommendedName>
</protein>
<keyword evidence="3" id="KW-1185">Reference proteome</keyword>
<gene>
    <name evidence="2" type="ORF">STRINF_01519</name>
</gene>
<comment type="caution">
    <text evidence="2">The sequence shown here is derived from an EMBL/GenBank/DDBJ whole genome shotgun (WGS) entry which is preliminary data.</text>
</comment>
<proteinExistence type="predicted"/>